<evidence type="ECO:0000313" key="6">
    <source>
        <dbReference type="Proteomes" id="UP000727456"/>
    </source>
</evidence>
<protein>
    <submittedName>
        <fullName evidence="5">4-hydroxy-2-oxoheptanedioate aldolase</fullName>
        <ecNumber evidence="5">4.1.2.52</ecNumber>
    </submittedName>
</protein>
<dbReference type="Gene3D" id="3.20.20.60">
    <property type="entry name" value="Phosphoenolpyruvate-binding domains"/>
    <property type="match status" value="1"/>
</dbReference>
<dbReference type="Pfam" id="PF03328">
    <property type="entry name" value="HpcH_HpaI"/>
    <property type="match status" value="1"/>
</dbReference>
<sequence length="257" mass="26564">MELPPNRFKRAIRSGTQQIGLWCTLSTAFTAEAVAGAGFDWLLLDTEHSPGDVLTVMAQLQALAGYPDVSAVVRPATNDPVLIKRFLDIGAQTLLIPYVQSADEARAAVAAVRYPPAGIRGVSALTRATQFGRAKEYAASAGDEIALLVQIETQAGLDALKEIAAVDGVDGVFIGPGDLAASLGYIGQLDHPAVVAAVEDAITRIVATGKPAGILTGNPAFADRCIALGTIFTAVGVDAGLLARGADALAKRFQTNA</sequence>
<dbReference type="PANTHER" id="PTHR30502">
    <property type="entry name" value="2-KETO-3-DEOXY-L-RHAMNONATE ALDOLASE"/>
    <property type="match status" value="1"/>
</dbReference>
<feature type="domain" description="HpcH/HpaI aldolase/citrate lyase" evidence="4">
    <location>
        <begin position="18"/>
        <end position="243"/>
    </location>
</feature>
<keyword evidence="2 5" id="KW-0456">Lyase</keyword>
<dbReference type="InterPro" id="IPR015813">
    <property type="entry name" value="Pyrv/PenolPyrv_kinase-like_dom"/>
</dbReference>
<dbReference type="InterPro" id="IPR040442">
    <property type="entry name" value="Pyrv_kinase-like_dom_sf"/>
</dbReference>
<organism evidence="5 6">
    <name type="scientific">Sphingomonas vulcanisoli</name>
    <dbReference type="NCBI Taxonomy" id="1658060"/>
    <lineage>
        <taxon>Bacteria</taxon>
        <taxon>Pseudomonadati</taxon>
        <taxon>Pseudomonadota</taxon>
        <taxon>Alphaproteobacteria</taxon>
        <taxon>Sphingomonadales</taxon>
        <taxon>Sphingomonadaceae</taxon>
        <taxon>Sphingomonas</taxon>
    </lineage>
</organism>
<dbReference type="PANTHER" id="PTHR30502:SF4">
    <property type="entry name" value="5-KETO-4-DEOXY-D-GLUCARATE ALDOLASE"/>
    <property type="match status" value="1"/>
</dbReference>
<reference evidence="5 6" key="1">
    <citation type="submission" date="2020-03" db="EMBL/GenBank/DDBJ databases">
        <title>Genomic Encyclopedia of Type Strains, Phase III (KMG-III): the genomes of soil and plant-associated and newly described type strains.</title>
        <authorList>
            <person name="Whitman W."/>
        </authorList>
    </citation>
    <scope>NUCLEOTIDE SEQUENCE [LARGE SCALE GENOMIC DNA]</scope>
    <source>
        <strain evidence="5 6">CECT 8804</strain>
    </source>
</reference>
<evidence type="ECO:0000256" key="2">
    <source>
        <dbReference type="ARBA" id="ARBA00023239"/>
    </source>
</evidence>
<evidence type="ECO:0000256" key="3">
    <source>
        <dbReference type="ARBA" id="ARBA00045074"/>
    </source>
</evidence>
<dbReference type="Proteomes" id="UP000727456">
    <property type="component" value="Unassembled WGS sequence"/>
</dbReference>
<keyword evidence="6" id="KW-1185">Reference proteome</keyword>
<name>A0ABX0TZI7_9SPHN</name>
<accession>A0ABX0TZI7</accession>
<comment type="caution">
    <text evidence="5">The sequence shown here is derived from an EMBL/GenBank/DDBJ whole genome shotgun (WGS) entry which is preliminary data.</text>
</comment>
<dbReference type="InterPro" id="IPR050251">
    <property type="entry name" value="HpcH-HpaI_aldolase"/>
</dbReference>
<evidence type="ECO:0000313" key="5">
    <source>
        <dbReference type="EMBL" id="NIJ09634.1"/>
    </source>
</evidence>
<dbReference type="EC" id="4.1.2.52" evidence="5"/>
<gene>
    <name evidence="5" type="ORF">FHS31_003271</name>
</gene>
<evidence type="ECO:0000259" key="4">
    <source>
        <dbReference type="Pfam" id="PF03328"/>
    </source>
</evidence>
<keyword evidence="1" id="KW-0479">Metal-binding</keyword>
<dbReference type="EMBL" id="JAAOZC010000015">
    <property type="protein sequence ID" value="NIJ09634.1"/>
    <property type="molecule type" value="Genomic_DNA"/>
</dbReference>
<dbReference type="GO" id="GO:0016829">
    <property type="term" value="F:lyase activity"/>
    <property type="evidence" value="ECO:0007669"/>
    <property type="project" value="UniProtKB-KW"/>
</dbReference>
<dbReference type="SUPFAM" id="SSF51621">
    <property type="entry name" value="Phosphoenolpyruvate/pyruvate domain"/>
    <property type="match status" value="1"/>
</dbReference>
<dbReference type="InterPro" id="IPR005000">
    <property type="entry name" value="Aldolase/citrate-lyase_domain"/>
</dbReference>
<proteinExistence type="predicted"/>
<comment type="catalytic activity">
    <reaction evidence="3">
        <text>D-glyceraldehyde + pyruvate = 2-dehydro-3-deoxy-L-galactonate</text>
        <dbReference type="Rhea" id="RHEA:80055"/>
        <dbReference type="ChEBI" id="CHEBI:15361"/>
        <dbReference type="ChEBI" id="CHEBI:17378"/>
        <dbReference type="ChEBI" id="CHEBI:75545"/>
    </reaction>
</comment>
<evidence type="ECO:0000256" key="1">
    <source>
        <dbReference type="ARBA" id="ARBA00022723"/>
    </source>
</evidence>
<dbReference type="RefSeq" id="WP_167075447.1">
    <property type="nucleotide sequence ID" value="NZ_JAAOZC010000015.1"/>
</dbReference>